<reference evidence="8 9" key="1">
    <citation type="submission" date="2024-08" db="EMBL/GenBank/DDBJ databases">
        <authorList>
            <person name="Cucini C."/>
            <person name="Frati F."/>
        </authorList>
    </citation>
    <scope>NUCLEOTIDE SEQUENCE [LARGE SCALE GENOMIC DNA]</scope>
</reference>
<feature type="compositionally biased region" description="Low complexity" evidence="6">
    <location>
        <begin position="187"/>
        <end position="202"/>
    </location>
</feature>
<dbReference type="PROSITE" id="PS50157">
    <property type="entry name" value="ZINC_FINGER_C2H2_2"/>
    <property type="match status" value="2"/>
</dbReference>
<accession>A0ABP1R6D8</accession>
<evidence type="ECO:0000256" key="4">
    <source>
        <dbReference type="ARBA" id="ARBA00022833"/>
    </source>
</evidence>
<dbReference type="SUPFAM" id="SSF57667">
    <property type="entry name" value="beta-beta-alpha zinc fingers"/>
    <property type="match status" value="1"/>
</dbReference>
<comment type="caution">
    <text evidence="8">The sequence shown here is derived from an EMBL/GenBank/DDBJ whole genome shotgun (WGS) entry which is preliminary data.</text>
</comment>
<dbReference type="Proteomes" id="UP001642540">
    <property type="component" value="Unassembled WGS sequence"/>
</dbReference>
<keyword evidence="2" id="KW-0677">Repeat</keyword>
<keyword evidence="9" id="KW-1185">Reference proteome</keyword>
<sequence length="654" mass="73496">MGSRRAVPGLLFPLGSQSGRRGEENLSASSSSSPMIPTRRMPCQFCSDFVSLPINNPYGTKKLSRMIKNLCHHMNLNSSDVPDACSGELLPLCEPCKKKMERLWEYQGNLDKIGADIASTVSEIEKSVADAEILRSENAHSSISPTPRGVLPLKKQIFEGYRDKLFFKQRIRIGQPPVRNLTQNLGSSRSSSSASSATSSSSLGIGYRSNSTSKNFNGVFDYRVPESSSETPVAPHGRPLRTRPIALPAPPAAVQKVSANVKKEVMGGRVSVKEDNSRQLGSNKAVVLYQNGASVRNGLQNLNHNQNFRGYQAGTAGNSRGEMSREGAIKNHDEGKKEENRDENGEKMKKLKELDDDDEIVTIEPQKTKLIFKNVEIYKCHGSGGFKYFQCSLCSYKRPFTSDAIGQSRVFTFMKRHIETKHGNAQNFSCVICKKSFINRLSLRKHRQRHPPECDICGRHVKGKFQNLVWHRFTHKNDDERRAALAAKEEGAREAFLSNKQNYEVMNRNKKVTVTLKRRRGRKARNRQKENGNVAAAATAAKIDLRLRKNRHLSKHKVHARRKKVKVISSNQNEYLCYFCKRTFNEERYLKSHVTKSHKDDLPLPKRVSARKEPVFVPGSQDEFCYALGLSRIQNGEERTEVEGEGGSAATEDN</sequence>
<feature type="region of interest" description="Disordered" evidence="6">
    <location>
        <begin position="1"/>
        <end position="35"/>
    </location>
</feature>
<organism evidence="8 9">
    <name type="scientific">Orchesella dallaii</name>
    <dbReference type="NCBI Taxonomy" id="48710"/>
    <lineage>
        <taxon>Eukaryota</taxon>
        <taxon>Metazoa</taxon>
        <taxon>Ecdysozoa</taxon>
        <taxon>Arthropoda</taxon>
        <taxon>Hexapoda</taxon>
        <taxon>Collembola</taxon>
        <taxon>Entomobryomorpha</taxon>
        <taxon>Entomobryoidea</taxon>
        <taxon>Orchesellidae</taxon>
        <taxon>Orchesellinae</taxon>
        <taxon>Orchesella</taxon>
    </lineage>
</organism>
<feature type="region of interest" description="Disordered" evidence="6">
    <location>
        <begin position="311"/>
        <end position="351"/>
    </location>
</feature>
<keyword evidence="4" id="KW-0862">Zinc</keyword>
<keyword evidence="3 5" id="KW-0863">Zinc-finger</keyword>
<protein>
    <recommendedName>
        <fullName evidence="7">C2H2-type domain-containing protein</fullName>
    </recommendedName>
</protein>
<dbReference type="InterPro" id="IPR036236">
    <property type="entry name" value="Znf_C2H2_sf"/>
</dbReference>
<dbReference type="InterPro" id="IPR050688">
    <property type="entry name" value="Zinc_finger/UBP_domain"/>
</dbReference>
<keyword evidence="1" id="KW-0479">Metal-binding</keyword>
<gene>
    <name evidence="8" type="ORF">ODALV1_LOCUS19351</name>
</gene>
<evidence type="ECO:0000256" key="2">
    <source>
        <dbReference type="ARBA" id="ARBA00022737"/>
    </source>
</evidence>
<evidence type="ECO:0000256" key="1">
    <source>
        <dbReference type="ARBA" id="ARBA00022723"/>
    </source>
</evidence>
<evidence type="ECO:0000259" key="7">
    <source>
        <dbReference type="PROSITE" id="PS50157"/>
    </source>
</evidence>
<dbReference type="EMBL" id="CAXLJM020000065">
    <property type="protein sequence ID" value="CAL8121368.1"/>
    <property type="molecule type" value="Genomic_DNA"/>
</dbReference>
<evidence type="ECO:0000256" key="5">
    <source>
        <dbReference type="PROSITE-ProRule" id="PRU00042"/>
    </source>
</evidence>
<dbReference type="PROSITE" id="PS00028">
    <property type="entry name" value="ZINC_FINGER_C2H2_1"/>
    <property type="match status" value="2"/>
</dbReference>
<feature type="compositionally biased region" description="Basic and acidic residues" evidence="6">
    <location>
        <begin position="322"/>
        <end position="351"/>
    </location>
</feature>
<dbReference type="SMART" id="SM00355">
    <property type="entry name" value="ZnF_C2H2"/>
    <property type="match status" value="4"/>
</dbReference>
<dbReference type="PANTHER" id="PTHR24403:SF67">
    <property type="entry name" value="FI01116P-RELATED"/>
    <property type="match status" value="1"/>
</dbReference>
<evidence type="ECO:0000256" key="6">
    <source>
        <dbReference type="SAM" id="MobiDB-lite"/>
    </source>
</evidence>
<feature type="region of interest" description="Disordered" evidence="6">
    <location>
        <begin position="178"/>
        <end position="208"/>
    </location>
</feature>
<evidence type="ECO:0000256" key="3">
    <source>
        <dbReference type="ARBA" id="ARBA00022771"/>
    </source>
</evidence>
<feature type="domain" description="C2H2-type" evidence="7">
    <location>
        <begin position="575"/>
        <end position="603"/>
    </location>
</feature>
<feature type="domain" description="C2H2-type" evidence="7">
    <location>
        <begin position="428"/>
        <end position="455"/>
    </location>
</feature>
<dbReference type="InterPro" id="IPR013087">
    <property type="entry name" value="Znf_C2H2_type"/>
</dbReference>
<proteinExistence type="predicted"/>
<dbReference type="Gene3D" id="3.30.160.60">
    <property type="entry name" value="Classic Zinc Finger"/>
    <property type="match status" value="1"/>
</dbReference>
<name>A0ABP1R6D8_9HEXA</name>
<evidence type="ECO:0000313" key="9">
    <source>
        <dbReference type="Proteomes" id="UP001642540"/>
    </source>
</evidence>
<dbReference type="PANTHER" id="PTHR24403">
    <property type="entry name" value="ZINC FINGER PROTEIN"/>
    <property type="match status" value="1"/>
</dbReference>
<evidence type="ECO:0000313" key="8">
    <source>
        <dbReference type="EMBL" id="CAL8121368.1"/>
    </source>
</evidence>